<dbReference type="PIRSF" id="PIRSF011489">
    <property type="entry name" value="DUF479"/>
    <property type="match status" value="1"/>
</dbReference>
<keyword evidence="1" id="KW-0444">Lipid biosynthesis</keyword>
<dbReference type="InterPro" id="IPR007431">
    <property type="entry name" value="ACP_PD"/>
</dbReference>
<organism evidence="4 5">
    <name type="scientific">Paenimyroides ceti</name>
    <dbReference type="NCBI Taxonomy" id="395087"/>
    <lineage>
        <taxon>Bacteria</taxon>
        <taxon>Pseudomonadati</taxon>
        <taxon>Bacteroidota</taxon>
        <taxon>Flavobacteriia</taxon>
        <taxon>Flavobacteriales</taxon>
        <taxon>Flavobacteriaceae</taxon>
        <taxon>Paenimyroides</taxon>
    </lineage>
</organism>
<sequence length="202" mass="24459">MNFLAHIFLSGDNDRIKIGNFMGDGIRGKDYQKFHADIQIGVLLHREIDSFTDFHEIFRTSKHRLVPKFNHFSGIIVDMFYDYFLAKNWQLFSDIPLKEFSHNFYEILKKHENELNDKTRNMMPYMIKYDWLYNYQDIEELERILGQMDQRFGKNANMKAAVADLKKHHTLFEDEFFIFFNELRQFTKDKKQQIITDFSIEE</sequence>
<evidence type="ECO:0000313" key="4">
    <source>
        <dbReference type="EMBL" id="MDN3706426.1"/>
    </source>
</evidence>
<name>A0ABT8CR14_9FLAO</name>
<dbReference type="Pfam" id="PF04336">
    <property type="entry name" value="ACP_PD"/>
    <property type="match status" value="1"/>
</dbReference>
<keyword evidence="5" id="KW-1185">Reference proteome</keyword>
<accession>A0ABT8CR14</accession>
<evidence type="ECO:0000313" key="5">
    <source>
        <dbReference type="Proteomes" id="UP001242368"/>
    </source>
</evidence>
<reference evidence="5" key="1">
    <citation type="journal article" date="2019" name="Int. J. Syst. Evol. Microbiol.">
        <title>The Global Catalogue of Microorganisms (GCM) 10K type strain sequencing project: providing services to taxonomists for standard genome sequencing and annotation.</title>
        <authorList>
            <consortium name="The Broad Institute Genomics Platform"/>
            <consortium name="The Broad Institute Genome Sequencing Center for Infectious Disease"/>
            <person name="Wu L."/>
            <person name="Ma J."/>
        </authorList>
    </citation>
    <scope>NUCLEOTIDE SEQUENCE [LARGE SCALE GENOMIC DNA]</scope>
    <source>
        <strain evidence="5">CECT 7184</strain>
    </source>
</reference>
<dbReference type="PANTHER" id="PTHR38764:SF1">
    <property type="entry name" value="ACYL CARRIER PROTEIN PHOSPHODIESTERASE"/>
    <property type="match status" value="1"/>
</dbReference>
<gene>
    <name evidence="4" type="ORF">QW060_04710</name>
</gene>
<dbReference type="EMBL" id="JAUFQU010000001">
    <property type="protein sequence ID" value="MDN3706426.1"/>
    <property type="molecule type" value="Genomic_DNA"/>
</dbReference>
<dbReference type="Proteomes" id="UP001242368">
    <property type="component" value="Unassembled WGS sequence"/>
</dbReference>
<keyword evidence="3" id="KW-0443">Lipid metabolism</keyword>
<keyword evidence="2" id="KW-0378">Hydrolase</keyword>
<dbReference type="PANTHER" id="PTHR38764">
    <property type="entry name" value="ACYL CARRIER PROTEIN PHOSPHODIESTERASE"/>
    <property type="match status" value="1"/>
</dbReference>
<evidence type="ECO:0000256" key="3">
    <source>
        <dbReference type="ARBA" id="ARBA00023098"/>
    </source>
</evidence>
<proteinExistence type="predicted"/>
<evidence type="ECO:0000256" key="2">
    <source>
        <dbReference type="ARBA" id="ARBA00022801"/>
    </source>
</evidence>
<dbReference type="RefSeq" id="WP_290362499.1">
    <property type="nucleotide sequence ID" value="NZ_JAUFQU010000001.1"/>
</dbReference>
<protein>
    <submittedName>
        <fullName evidence="4">Acyl carrier protein phosphodiesterase</fullName>
    </submittedName>
</protein>
<comment type="caution">
    <text evidence="4">The sequence shown here is derived from an EMBL/GenBank/DDBJ whole genome shotgun (WGS) entry which is preliminary data.</text>
</comment>
<evidence type="ECO:0000256" key="1">
    <source>
        <dbReference type="ARBA" id="ARBA00022516"/>
    </source>
</evidence>